<keyword evidence="10 15" id="KW-1133">Transmembrane helix</keyword>
<dbReference type="InterPro" id="IPR002792">
    <property type="entry name" value="TRAM_dom"/>
</dbReference>
<dbReference type="PANTHER" id="PTHR11918">
    <property type="entry name" value="RADICAL SAM PROTEINS"/>
    <property type="match status" value="1"/>
</dbReference>
<dbReference type="InterPro" id="IPR038135">
    <property type="entry name" value="Methylthiotransferase_N_sf"/>
</dbReference>
<dbReference type="PROSITE" id="PS01278">
    <property type="entry name" value="MTTASE_RADICAL"/>
    <property type="match status" value="1"/>
</dbReference>
<evidence type="ECO:0000256" key="9">
    <source>
        <dbReference type="ARBA" id="ARBA00022723"/>
    </source>
</evidence>
<dbReference type="InterPro" id="IPR023404">
    <property type="entry name" value="rSAM_horseshoe"/>
</dbReference>
<dbReference type="PROSITE" id="PS51918">
    <property type="entry name" value="RADICAL_SAM"/>
    <property type="match status" value="1"/>
</dbReference>
<accession>A0ABD1FHL5</accession>
<dbReference type="PROSITE" id="PS50926">
    <property type="entry name" value="TRAM"/>
    <property type="match status" value="1"/>
</dbReference>
<feature type="transmembrane region" description="Helical" evidence="15">
    <location>
        <begin position="525"/>
        <end position="542"/>
    </location>
</feature>
<dbReference type="FunFam" id="3.80.30.20:FF:000002">
    <property type="entry name" value="threonylcarbamoyladenosine tRNA methylthiotransferase isoform X2"/>
    <property type="match status" value="1"/>
</dbReference>
<comment type="similarity">
    <text evidence="3 15">Belongs to the methylthiotransferase family. CDKAL1 subfamily.</text>
</comment>
<feature type="domain" description="Radical SAM core" evidence="18">
    <location>
        <begin position="204"/>
        <end position="437"/>
    </location>
</feature>
<evidence type="ECO:0000256" key="7">
    <source>
        <dbReference type="ARBA" id="ARBA00022692"/>
    </source>
</evidence>
<dbReference type="PROSITE" id="PS51449">
    <property type="entry name" value="MTTASE_N"/>
    <property type="match status" value="1"/>
</dbReference>
<evidence type="ECO:0000256" key="11">
    <source>
        <dbReference type="ARBA" id="ARBA00023004"/>
    </source>
</evidence>
<dbReference type="Pfam" id="PF00919">
    <property type="entry name" value="UPF0004"/>
    <property type="match status" value="1"/>
</dbReference>
<dbReference type="NCBIfam" id="TIGR00089">
    <property type="entry name" value="MiaB/RimO family radical SAM methylthiotransferase"/>
    <property type="match status" value="1"/>
</dbReference>
<keyword evidence="12 15" id="KW-0411">Iron-sulfur</keyword>
<dbReference type="Pfam" id="PF01938">
    <property type="entry name" value="TRAM"/>
    <property type="match status" value="1"/>
</dbReference>
<comment type="function">
    <text evidence="1 15">Catalyzes the methylthiolation of N6-threonylcarbamoyladenosine (t(6)A), leading to the formation of 2-methylthio-N6-threonylcarbamoyladenosine (ms(2)t(6)A) at position 37 in tRNAs that read codons beginning with adenine.</text>
</comment>
<dbReference type="InterPro" id="IPR020612">
    <property type="entry name" value="Methylthiotransferase_CS"/>
</dbReference>
<dbReference type="GO" id="GO:0046872">
    <property type="term" value="F:metal ion binding"/>
    <property type="evidence" value="ECO:0007669"/>
    <property type="project" value="UniProtKB-UniRule"/>
</dbReference>
<dbReference type="GO" id="GO:0051539">
    <property type="term" value="F:4 iron, 4 sulfur cluster binding"/>
    <property type="evidence" value="ECO:0007669"/>
    <property type="project" value="UniProtKB-UniRule"/>
</dbReference>
<sequence length="545" mass="61466">MDYIENTGSSLEPPCKEIIDDIEDLISVNDITPKERYSSRKAVKVKPRKKPETEEHVPIVGENIPGVQSIYIKTWGCAHNNSDSEYMGGQLSAFGYHLTDDKTKADLWLLNSCTVKSPAEDHFRNEIESAKKLDKRVVLAGCVPQGAPKSSFVQGHSIIGVQQIDRVIEVVEETLKGNTVKLLGTKKENGRKTGGASLLLPKVRRNPLIEIIAINTGCLNQCTYCKTKHARGDLGSYPPEEIVARAKQAFEEGVVEIWLTSEDTGTYGRDINTSLPELLWKLVEVIPEGCRLRLGMTNPPYILEHLEEIAKIMHHPRVYGFLHVPVQSGSDEVLGDMKREYCRADFEHVVDFLHEKVPGMTIATDIICGFPTETEENFEETMTLCAKYKFPSLFINQFFPRPGTPAALLPRVDPQLVKKRTKRLTELFYSYEPYGHKIGDIQDVLVTEISHDKKHYVGHNQFYEQVLVPMKKEFMGKLVKVKITSATKFSMMGTPLDDIVMPGLVKPLEKGAVSGLKIEKPNNRIWIPIFFLAISIVLRIMWSFL</sequence>
<dbReference type="Gene3D" id="3.80.30.20">
    <property type="entry name" value="tm_1862 like domain"/>
    <property type="match status" value="1"/>
</dbReference>
<keyword evidence="6 15" id="KW-0949">S-adenosyl-L-methionine</keyword>
<keyword evidence="7 15" id="KW-0812">Transmembrane</keyword>
<keyword evidence="11 15" id="KW-0408">Iron</keyword>
<dbReference type="SFLD" id="SFLDG01082">
    <property type="entry name" value="B12-binding_domain_containing"/>
    <property type="match status" value="1"/>
</dbReference>
<dbReference type="SUPFAM" id="SSF102114">
    <property type="entry name" value="Radical SAM enzymes"/>
    <property type="match status" value="1"/>
</dbReference>
<keyword evidence="15" id="KW-0256">Endoplasmic reticulum</keyword>
<dbReference type="AlphaFoldDB" id="A0ABD1FHL5"/>
<dbReference type="GO" id="GO:0005789">
    <property type="term" value="C:endoplasmic reticulum membrane"/>
    <property type="evidence" value="ECO:0007669"/>
    <property type="project" value="UniProtKB-SubCell"/>
</dbReference>
<keyword evidence="13 15" id="KW-0472">Membrane</keyword>
<dbReference type="FunFam" id="3.40.50.12160:FF:000005">
    <property type="entry name" value="threonylcarbamoyladenosine tRNA methylthiotransferase isoform X1"/>
    <property type="match status" value="1"/>
</dbReference>
<comment type="catalytic activity">
    <reaction evidence="14 15">
        <text>N(6)-L-threonylcarbamoyladenosine(37) in tRNA + (sulfur carrier)-SH + AH2 + 2 S-adenosyl-L-methionine = 2-methylsulfanyl-N(6)-L-threonylcarbamoyladenosine(37) in tRNA + (sulfur carrier)-H + 5'-deoxyadenosine + L-methionine + A + S-adenosyl-L-homocysteine + 2 H(+)</text>
        <dbReference type="Rhea" id="RHEA:37075"/>
        <dbReference type="Rhea" id="RHEA-COMP:10163"/>
        <dbReference type="Rhea" id="RHEA-COMP:11092"/>
        <dbReference type="Rhea" id="RHEA-COMP:14737"/>
        <dbReference type="Rhea" id="RHEA-COMP:14739"/>
        <dbReference type="ChEBI" id="CHEBI:13193"/>
        <dbReference type="ChEBI" id="CHEBI:15378"/>
        <dbReference type="ChEBI" id="CHEBI:17319"/>
        <dbReference type="ChEBI" id="CHEBI:17499"/>
        <dbReference type="ChEBI" id="CHEBI:29917"/>
        <dbReference type="ChEBI" id="CHEBI:57844"/>
        <dbReference type="ChEBI" id="CHEBI:57856"/>
        <dbReference type="ChEBI" id="CHEBI:59789"/>
        <dbReference type="ChEBI" id="CHEBI:64428"/>
        <dbReference type="ChEBI" id="CHEBI:74418"/>
        <dbReference type="ChEBI" id="CHEBI:74420"/>
        <dbReference type="EC" id="2.8.4.5"/>
    </reaction>
</comment>
<dbReference type="PANTHER" id="PTHR11918:SF45">
    <property type="entry name" value="THREONYLCARBAMOYLADENOSINE TRNA METHYLTHIOTRANSFERASE"/>
    <property type="match status" value="1"/>
</dbReference>
<dbReference type="SMART" id="SM00729">
    <property type="entry name" value="Elp3"/>
    <property type="match status" value="1"/>
</dbReference>
<dbReference type="InterPro" id="IPR058240">
    <property type="entry name" value="rSAM_sf"/>
</dbReference>
<evidence type="ECO:0000313" key="19">
    <source>
        <dbReference type="EMBL" id="KAL1517884.1"/>
    </source>
</evidence>
<evidence type="ECO:0000256" key="14">
    <source>
        <dbReference type="ARBA" id="ARBA00051661"/>
    </source>
</evidence>
<evidence type="ECO:0000259" key="17">
    <source>
        <dbReference type="PROSITE" id="PS51449"/>
    </source>
</evidence>
<dbReference type="InterPro" id="IPR006638">
    <property type="entry name" value="Elp3/MiaA/NifB-like_rSAM"/>
</dbReference>
<feature type="domain" description="TRAM" evidence="16">
    <location>
        <begin position="435"/>
        <end position="497"/>
    </location>
</feature>
<evidence type="ECO:0000256" key="13">
    <source>
        <dbReference type="ARBA" id="ARBA00023136"/>
    </source>
</evidence>
<evidence type="ECO:0000256" key="8">
    <source>
        <dbReference type="ARBA" id="ARBA00022694"/>
    </source>
</evidence>
<feature type="domain" description="MTTase N-terminal" evidence="17">
    <location>
        <begin position="68"/>
        <end position="176"/>
    </location>
</feature>
<comment type="subcellular location">
    <subcellularLocation>
        <location evidence="15">Endoplasmic reticulum membrane</location>
        <topology evidence="15">Single-pass membrane protein</topology>
    </subcellularLocation>
    <subcellularLocation>
        <location evidence="2">Membrane</location>
        <topology evidence="2">Single-pass membrane protein</topology>
    </subcellularLocation>
</comment>
<dbReference type="InterPro" id="IPR006466">
    <property type="entry name" value="MiaB-like_arc_euk"/>
</dbReference>
<dbReference type="SFLD" id="SFLDS00029">
    <property type="entry name" value="Radical_SAM"/>
    <property type="match status" value="1"/>
</dbReference>
<evidence type="ECO:0000256" key="5">
    <source>
        <dbReference type="ARBA" id="ARBA00022679"/>
    </source>
</evidence>
<keyword evidence="8 15" id="KW-0819">tRNA processing</keyword>
<dbReference type="Pfam" id="PF04055">
    <property type="entry name" value="Radical_SAM"/>
    <property type="match status" value="1"/>
</dbReference>
<evidence type="ECO:0000259" key="16">
    <source>
        <dbReference type="PROSITE" id="PS50926"/>
    </source>
</evidence>
<evidence type="ECO:0000256" key="10">
    <source>
        <dbReference type="ARBA" id="ARBA00022989"/>
    </source>
</evidence>
<dbReference type="InterPro" id="IPR005839">
    <property type="entry name" value="Methylthiotransferase"/>
</dbReference>
<evidence type="ECO:0000256" key="2">
    <source>
        <dbReference type="ARBA" id="ARBA00004167"/>
    </source>
</evidence>
<comment type="caution">
    <text evidence="19">The sequence shown here is derived from an EMBL/GenBank/DDBJ whole genome shotgun (WGS) entry which is preliminary data.</text>
</comment>
<name>A0ABD1FHL5_HYPHA</name>
<dbReference type="InterPro" id="IPR007197">
    <property type="entry name" value="rSAM"/>
</dbReference>
<evidence type="ECO:0000256" key="3">
    <source>
        <dbReference type="ARBA" id="ARBA00008616"/>
    </source>
</evidence>
<keyword evidence="4 15" id="KW-0004">4Fe-4S</keyword>
<dbReference type="EMBL" id="JBDJPC010000001">
    <property type="protein sequence ID" value="KAL1517884.1"/>
    <property type="molecule type" value="Genomic_DNA"/>
</dbReference>
<protein>
    <recommendedName>
        <fullName evidence="15">tRNA-t(6)A37 methylthiotransferase</fullName>
        <ecNumber evidence="15">2.8.4.5</ecNumber>
    </recommendedName>
</protein>
<evidence type="ECO:0000313" key="20">
    <source>
        <dbReference type="Proteomes" id="UP001566132"/>
    </source>
</evidence>
<dbReference type="InterPro" id="IPR013848">
    <property type="entry name" value="Methylthiotransferase_N"/>
</dbReference>
<organism evidence="19 20">
    <name type="scientific">Hypothenemus hampei</name>
    <name type="common">Coffee berry borer</name>
    <dbReference type="NCBI Taxonomy" id="57062"/>
    <lineage>
        <taxon>Eukaryota</taxon>
        <taxon>Metazoa</taxon>
        <taxon>Ecdysozoa</taxon>
        <taxon>Arthropoda</taxon>
        <taxon>Hexapoda</taxon>
        <taxon>Insecta</taxon>
        <taxon>Pterygota</taxon>
        <taxon>Neoptera</taxon>
        <taxon>Endopterygota</taxon>
        <taxon>Coleoptera</taxon>
        <taxon>Polyphaga</taxon>
        <taxon>Cucujiformia</taxon>
        <taxon>Curculionidae</taxon>
        <taxon>Scolytinae</taxon>
        <taxon>Hypothenemus</taxon>
    </lineage>
</organism>
<dbReference type="GO" id="GO:0035598">
    <property type="term" value="F:tRNA (N(6)-L-threonylcarbamoyladenosine(37)-C(2))-methylthiotransferase activity"/>
    <property type="evidence" value="ECO:0007669"/>
    <property type="project" value="UniProtKB-UniRule"/>
</dbReference>
<keyword evidence="5 15" id="KW-0808">Transferase</keyword>
<gene>
    <name evidence="19" type="ORF">ABEB36_001590</name>
</gene>
<reference evidence="19 20" key="1">
    <citation type="submission" date="2024-05" db="EMBL/GenBank/DDBJ databases">
        <title>Genetic variation in Jamaican populations of the coffee berry borer (Hypothenemus hampei).</title>
        <authorList>
            <person name="Errbii M."/>
            <person name="Myrie A."/>
        </authorList>
    </citation>
    <scope>NUCLEOTIDE SEQUENCE [LARGE SCALE GENOMIC DNA]</scope>
    <source>
        <strain evidence="19">JA-Hopewell-2020-01-JO</strain>
        <tissue evidence="19">Whole body</tissue>
    </source>
</reference>
<comment type="cofactor">
    <cofactor evidence="15">
        <name>[4Fe-4S] cluster</name>
        <dbReference type="ChEBI" id="CHEBI:49883"/>
    </cofactor>
    <text evidence="15">Binds 1 or 2 [4Fe-4S] cluster. One cluster is coordinated with 3 cysteines and an exchangeable S-adenosyl-L-methionine.</text>
</comment>
<keyword evidence="20" id="KW-1185">Reference proteome</keyword>
<keyword evidence="9 15" id="KW-0479">Metal-binding</keyword>
<proteinExistence type="inferred from homology"/>
<evidence type="ECO:0000256" key="4">
    <source>
        <dbReference type="ARBA" id="ARBA00022485"/>
    </source>
</evidence>
<evidence type="ECO:0000259" key="18">
    <source>
        <dbReference type="PROSITE" id="PS51918"/>
    </source>
</evidence>
<dbReference type="NCBIfam" id="TIGR01578">
    <property type="entry name" value="MiaB-like-B"/>
    <property type="match status" value="1"/>
</dbReference>
<evidence type="ECO:0000256" key="1">
    <source>
        <dbReference type="ARBA" id="ARBA00002399"/>
    </source>
</evidence>
<dbReference type="Proteomes" id="UP001566132">
    <property type="component" value="Unassembled WGS sequence"/>
</dbReference>
<evidence type="ECO:0000256" key="15">
    <source>
        <dbReference type="RuleBase" id="RU368081"/>
    </source>
</evidence>
<dbReference type="Gene3D" id="3.40.50.12160">
    <property type="entry name" value="Methylthiotransferase, N-terminal domain"/>
    <property type="match status" value="1"/>
</dbReference>
<dbReference type="EC" id="2.8.4.5" evidence="15"/>
<evidence type="ECO:0000256" key="6">
    <source>
        <dbReference type="ARBA" id="ARBA00022691"/>
    </source>
</evidence>
<evidence type="ECO:0000256" key="12">
    <source>
        <dbReference type="ARBA" id="ARBA00023014"/>
    </source>
</evidence>